<gene>
    <name evidence="9" type="ORF">EV699_10163</name>
</gene>
<evidence type="ECO:0000256" key="7">
    <source>
        <dbReference type="SAM" id="SignalP"/>
    </source>
</evidence>
<feature type="signal peptide" evidence="7">
    <location>
        <begin position="1"/>
        <end position="18"/>
    </location>
</feature>
<dbReference type="PANTHER" id="PTHR22726:SF24">
    <property type="entry name" value="M48 FAMILY METALLOPEPTIDASE"/>
    <property type="match status" value="1"/>
</dbReference>
<dbReference type="OrthoDB" id="9810445at2"/>
<dbReference type="InterPro" id="IPR001915">
    <property type="entry name" value="Peptidase_M48"/>
</dbReference>
<keyword evidence="1 6" id="KW-0645">Protease</keyword>
<dbReference type="PANTHER" id="PTHR22726">
    <property type="entry name" value="METALLOENDOPEPTIDASE OMA1"/>
    <property type="match status" value="1"/>
</dbReference>
<evidence type="ECO:0000256" key="4">
    <source>
        <dbReference type="ARBA" id="ARBA00022833"/>
    </source>
</evidence>
<dbReference type="RefSeq" id="WP_132537954.1">
    <property type="nucleotide sequence ID" value="NZ_SLWY01000001.1"/>
</dbReference>
<keyword evidence="5 6" id="KW-0482">Metalloprotease</keyword>
<comment type="similarity">
    <text evidence="6">Belongs to the peptidase M48 family.</text>
</comment>
<evidence type="ECO:0000256" key="5">
    <source>
        <dbReference type="ARBA" id="ARBA00023049"/>
    </source>
</evidence>
<evidence type="ECO:0000256" key="1">
    <source>
        <dbReference type="ARBA" id="ARBA00022670"/>
    </source>
</evidence>
<keyword evidence="2" id="KW-0479">Metal-binding</keyword>
<protein>
    <submittedName>
        <fullName evidence="9">Peptidase M48-like protein</fullName>
    </submittedName>
</protein>
<keyword evidence="10" id="KW-1185">Reference proteome</keyword>
<evidence type="ECO:0000256" key="3">
    <source>
        <dbReference type="ARBA" id="ARBA00022801"/>
    </source>
</evidence>
<keyword evidence="3 6" id="KW-0378">Hydrolase</keyword>
<keyword evidence="7" id="KW-0732">Signal</keyword>
<name>A0A4R2L957_9GAMM</name>
<comment type="cofactor">
    <cofactor evidence="6">
        <name>Zn(2+)</name>
        <dbReference type="ChEBI" id="CHEBI:29105"/>
    </cofactor>
    <text evidence="6">Binds 1 zinc ion per subunit.</text>
</comment>
<dbReference type="GO" id="GO:0051603">
    <property type="term" value="P:proteolysis involved in protein catabolic process"/>
    <property type="evidence" value="ECO:0007669"/>
    <property type="project" value="TreeGrafter"/>
</dbReference>
<dbReference type="GO" id="GO:0046872">
    <property type="term" value="F:metal ion binding"/>
    <property type="evidence" value="ECO:0007669"/>
    <property type="project" value="UniProtKB-KW"/>
</dbReference>
<dbReference type="AlphaFoldDB" id="A0A4R2L957"/>
<evidence type="ECO:0000313" key="10">
    <source>
        <dbReference type="Proteomes" id="UP000295765"/>
    </source>
</evidence>
<keyword evidence="4 6" id="KW-0862">Zinc</keyword>
<dbReference type="EMBL" id="SLWY01000001">
    <property type="protein sequence ID" value="TCO83679.1"/>
    <property type="molecule type" value="Genomic_DNA"/>
</dbReference>
<dbReference type="GO" id="GO:0004222">
    <property type="term" value="F:metalloendopeptidase activity"/>
    <property type="evidence" value="ECO:0007669"/>
    <property type="project" value="InterPro"/>
</dbReference>
<evidence type="ECO:0000259" key="8">
    <source>
        <dbReference type="Pfam" id="PF01435"/>
    </source>
</evidence>
<dbReference type="GO" id="GO:0016020">
    <property type="term" value="C:membrane"/>
    <property type="evidence" value="ECO:0007669"/>
    <property type="project" value="TreeGrafter"/>
</dbReference>
<reference evidence="9 10" key="1">
    <citation type="submission" date="2019-03" db="EMBL/GenBank/DDBJ databases">
        <title>Genomic Encyclopedia of Type Strains, Phase IV (KMG-IV): sequencing the most valuable type-strain genomes for metagenomic binning, comparative biology and taxonomic classification.</title>
        <authorList>
            <person name="Goeker M."/>
        </authorList>
    </citation>
    <scope>NUCLEOTIDE SEQUENCE [LARGE SCALE GENOMIC DNA]</scope>
    <source>
        <strain evidence="9 10">DSM 25287</strain>
    </source>
</reference>
<dbReference type="Proteomes" id="UP000295765">
    <property type="component" value="Unassembled WGS sequence"/>
</dbReference>
<proteinExistence type="inferred from homology"/>
<organism evidence="9 10">
    <name type="scientific">Plasticicumulans lactativorans</name>
    <dbReference type="NCBI Taxonomy" id="1133106"/>
    <lineage>
        <taxon>Bacteria</taxon>
        <taxon>Pseudomonadati</taxon>
        <taxon>Pseudomonadota</taxon>
        <taxon>Gammaproteobacteria</taxon>
        <taxon>Candidatus Competibacteraceae</taxon>
        <taxon>Plasticicumulans</taxon>
    </lineage>
</organism>
<evidence type="ECO:0000256" key="2">
    <source>
        <dbReference type="ARBA" id="ARBA00022723"/>
    </source>
</evidence>
<dbReference type="PROSITE" id="PS51257">
    <property type="entry name" value="PROKAR_LIPOPROTEIN"/>
    <property type="match status" value="1"/>
</dbReference>
<dbReference type="Pfam" id="PF01435">
    <property type="entry name" value="Peptidase_M48"/>
    <property type="match status" value="1"/>
</dbReference>
<sequence>MRRRLLPLVLTLALGACATEPPAPPVGTAMSTAQIDAAGVAVLDRILTGVRPARDLAMNRFVRCVADALIQQLPDDPSRWQVIVIDDPAANVVALPGRGLVVSAGLLTLVRHEKGIFGKIANAFESRPESAVPYDQEPMAGAIAHTLAHYASAQAAQQAAGSALGEEMRRLLATGRDGYPPSYDREQEAATDRAAFALMARAGFHPRGMLALWQDFDTATTMDYAQGLRAPRFLGVHPLDRARLKALEAGAAQALPAYDEAGGQGHRPACG</sequence>
<feature type="chain" id="PRO_5020423974" evidence="7">
    <location>
        <begin position="19"/>
        <end position="271"/>
    </location>
</feature>
<accession>A0A4R2L957</accession>
<evidence type="ECO:0000313" key="9">
    <source>
        <dbReference type="EMBL" id="TCO83679.1"/>
    </source>
</evidence>
<dbReference type="InterPro" id="IPR051156">
    <property type="entry name" value="Mito/Outer_Membr_Metalloprot"/>
</dbReference>
<feature type="domain" description="Peptidase M48" evidence="8">
    <location>
        <begin position="183"/>
        <end position="249"/>
    </location>
</feature>
<evidence type="ECO:0000256" key="6">
    <source>
        <dbReference type="RuleBase" id="RU003983"/>
    </source>
</evidence>
<comment type="caution">
    <text evidence="9">The sequence shown here is derived from an EMBL/GenBank/DDBJ whole genome shotgun (WGS) entry which is preliminary data.</text>
</comment>